<evidence type="ECO:0000259" key="1">
    <source>
        <dbReference type="Pfam" id="PF04326"/>
    </source>
</evidence>
<sequence length="236" mass="26749">MAIPTSIKTLLSGDVVEWARIELKQTWDPAASLKTICAFANDLDNWGGGYIIIGVQEVNGRPIYPLKGVPPEKLDSFQKNIFAKCKLLRPSYTPIISVEKNQGKYFIVIWCPGGDNRPYSSPKTMERNNKERIHYIRKASNTVAPSDDKEKDLFNLANRVPFDDRVNHQAEITDLNITLIQNYLREIGSSLYEKSITGDFTELCSDMNIISILPEYVKPKNVGLMFFCAQPDKFLP</sequence>
<organism evidence="2 4">
    <name type="scientific">Catenibacterium mitsuokai</name>
    <dbReference type="NCBI Taxonomy" id="100886"/>
    <lineage>
        <taxon>Bacteria</taxon>
        <taxon>Bacillati</taxon>
        <taxon>Bacillota</taxon>
        <taxon>Erysipelotrichia</taxon>
        <taxon>Erysipelotrichales</taxon>
        <taxon>Coprobacillaceae</taxon>
        <taxon>Catenibacterium</taxon>
    </lineage>
</organism>
<keyword evidence="5" id="KW-1185">Reference proteome</keyword>
<dbReference type="Proteomes" id="UP001197492">
    <property type="component" value="Unassembled WGS sequence"/>
</dbReference>
<dbReference type="Pfam" id="PF04326">
    <property type="entry name" value="SLFN_AlbA_2"/>
    <property type="match status" value="1"/>
</dbReference>
<evidence type="ECO:0000313" key="4">
    <source>
        <dbReference type="Proteomes" id="UP001196408"/>
    </source>
</evidence>
<gene>
    <name evidence="2" type="ORF">KSV97_10290</name>
    <name evidence="3" type="ORF">KSW06_10225</name>
</gene>
<evidence type="ECO:0000313" key="3">
    <source>
        <dbReference type="EMBL" id="MBV3393612.1"/>
    </source>
</evidence>
<evidence type="ECO:0000313" key="5">
    <source>
        <dbReference type="Proteomes" id="UP001197492"/>
    </source>
</evidence>
<dbReference type="PANTHER" id="PTHR30595">
    <property type="entry name" value="GLPR-RELATED TRANSCRIPTIONAL REPRESSOR"/>
    <property type="match status" value="1"/>
</dbReference>
<dbReference type="AlphaFoldDB" id="A0AAW4MXQ3"/>
<dbReference type="Proteomes" id="UP001196408">
    <property type="component" value="Unassembled WGS sequence"/>
</dbReference>
<dbReference type="PANTHER" id="PTHR30595:SF6">
    <property type="entry name" value="SCHLAFEN ALBA-2 DOMAIN-CONTAINING PROTEIN"/>
    <property type="match status" value="1"/>
</dbReference>
<dbReference type="EMBL" id="JAHOEF010000093">
    <property type="protein sequence ID" value="MBV3383588.1"/>
    <property type="molecule type" value="Genomic_DNA"/>
</dbReference>
<dbReference type="InterPro" id="IPR007421">
    <property type="entry name" value="Schlafen_AlbA_2_dom"/>
</dbReference>
<reference evidence="2 5" key="1">
    <citation type="submission" date="2021-06" db="EMBL/GenBank/DDBJ databases">
        <title>Collection of gut derived symbiotic bacterial strains cultured from healthy donors.</title>
        <authorList>
            <person name="Lin H."/>
            <person name="Littmann E."/>
            <person name="Pamer E.G."/>
        </authorList>
    </citation>
    <scope>NUCLEOTIDE SEQUENCE</scope>
    <source>
        <strain evidence="3 5">MSK.21.70</strain>
        <strain evidence="2">MSK.21.82</strain>
    </source>
</reference>
<protein>
    <submittedName>
        <fullName evidence="2">DNA binding domain-containing protein</fullName>
    </submittedName>
</protein>
<dbReference type="EMBL" id="JAHOEL010000092">
    <property type="protein sequence ID" value="MBV3393612.1"/>
    <property type="molecule type" value="Genomic_DNA"/>
</dbReference>
<comment type="caution">
    <text evidence="2">The sequence shown here is derived from an EMBL/GenBank/DDBJ whole genome shotgun (WGS) entry which is preliminary data.</text>
</comment>
<dbReference type="RefSeq" id="WP_217748245.1">
    <property type="nucleotide sequence ID" value="NZ_JAHOEB010000094.1"/>
</dbReference>
<accession>A0AAW4MXQ3</accession>
<evidence type="ECO:0000313" key="2">
    <source>
        <dbReference type="EMBL" id="MBV3383588.1"/>
    </source>
</evidence>
<proteinExistence type="predicted"/>
<name>A0AAW4MXQ3_9FIRM</name>
<feature type="domain" description="Schlafen AlbA-2" evidence="1">
    <location>
        <begin position="17"/>
        <end position="143"/>
    </location>
</feature>